<evidence type="ECO:0000256" key="1">
    <source>
        <dbReference type="SAM" id="Phobius"/>
    </source>
</evidence>
<protein>
    <submittedName>
        <fullName evidence="2">Uncharacterized protein</fullName>
    </submittedName>
</protein>
<comment type="caution">
    <text evidence="2">The sequence shown here is derived from an EMBL/GenBank/DDBJ whole genome shotgun (WGS) entry which is preliminary data.</text>
</comment>
<accession>A0ABV5F528</accession>
<keyword evidence="1" id="KW-1133">Transmembrane helix</keyword>
<keyword evidence="3" id="KW-1185">Reference proteome</keyword>
<keyword evidence="1" id="KW-0472">Membrane</keyword>
<evidence type="ECO:0000313" key="3">
    <source>
        <dbReference type="Proteomes" id="UP001589605"/>
    </source>
</evidence>
<proteinExistence type="predicted"/>
<feature type="transmembrane region" description="Helical" evidence="1">
    <location>
        <begin position="20"/>
        <end position="44"/>
    </location>
</feature>
<name>A0ABV5F528_9FLAO</name>
<organism evidence="2 3">
    <name type="scientific">Formosa undariae</name>
    <dbReference type="NCBI Taxonomy" id="1325436"/>
    <lineage>
        <taxon>Bacteria</taxon>
        <taxon>Pseudomonadati</taxon>
        <taxon>Bacteroidota</taxon>
        <taxon>Flavobacteriia</taxon>
        <taxon>Flavobacteriales</taxon>
        <taxon>Flavobacteriaceae</taxon>
        <taxon>Formosa</taxon>
    </lineage>
</organism>
<evidence type="ECO:0000313" key="2">
    <source>
        <dbReference type="EMBL" id="MFB9054556.1"/>
    </source>
</evidence>
<sequence>MLDKYDKEILFEYLWKTINFFYGIVILLSILVGIRTLLYLLGGIPEEETSISGTIIVIALIVVYVLFRNLTKPYFMKKMNKS</sequence>
<reference evidence="2 3" key="1">
    <citation type="submission" date="2024-09" db="EMBL/GenBank/DDBJ databases">
        <authorList>
            <person name="Sun Q."/>
            <person name="Mori K."/>
        </authorList>
    </citation>
    <scope>NUCLEOTIDE SEQUENCE [LARGE SCALE GENOMIC DNA]</scope>
    <source>
        <strain evidence="2 3">CECT 8286</strain>
    </source>
</reference>
<keyword evidence="1" id="KW-0812">Transmembrane</keyword>
<gene>
    <name evidence="2" type="ORF">ACFFVB_15810</name>
</gene>
<dbReference type="RefSeq" id="WP_382384197.1">
    <property type="nucleotide sequence ID" value="NZ_JBHMEZ010000014.1"/>
</dbReference>
<dbReference type="Proteomes" id="UP001589605">
    <property type="component" value="Unassembled WGS sequence"/>
</dbReference>
<feature type="transmembrane region" description="Helical" evidence="1">
    <location>
        <begin position="50"/>
        <end position="71"/>
    </location>
</feature>
<dbReference type="EMBL" id="JBHMEZ010000014">
    <property type="protein sequence ID" value="MFB9054556.1"/>
    <property type="molecule type" value="Genomic_DNA"/>
</dbReference>